<keyword evidence="3" id="KW-1185">Reference proteome</keyword>
<evidence type="ECO:0000259" key="2">
    <source>
        <dbReference type="PROSITE" id="PS50072"/>
    </source>
</evidence>
<dbReference type="InterPro" id="IPR029000">
    <property type="entry name" value="Cyclophilin-like_dom_sf"/>
</dbReference>
<dbReference type="Proteomes" id="UP000694865">
    <property type="component" value="Unplaced"/>
</dbReference>
<dbReference type="InterPro" id="IPR002130">
    <property type="entry name" value="Cyclophilin-type_PPIase_dom"/>
</dbReference>
<feature type="chain" id="PRO_5044992240" description="Peptidyl-prolyl cis-trans isomerase" evidence="1">
    <location>
        <begin position="23"/>
        <end position="237"/>
    </location>
</feature>
<name>A0ABM0GXY7_SACKO</name>
<dbReference type="PANTHER" id="PTHR11071:SF547">
    <property type="entry name" value="PEPTIDYL-PROLYL CIS-TRANS ISOMERASE"/>
    <property type="match status" value="1"/>
</dbReference>
<gene>
    <name evidence="4" type="primary">LOC100374495</name>
</gene>
<comment type="function">
    <text evidence="1">PPIases accelerate the folding of proteins. It catalyzes the cis-trans isomerization of proline imidic peptide bonds in oligopeptides.</text>
</comment>
<feature type="signal peptide" evidence="1">
    <location>
        <begin position="1"/>
        <end position="22"/>
    </location>
</feature>
<dbReference type="SUPFAM" id="SSF50891">
    <property type="entry name" value="Cyclophilin-like"/>
    <property type="match status" value="1"/>
</dbReference>
<proteinExistence type="inferred from homology"/>
<keyword evidence="1" id="KW-0697">Rotamase</keyword>
<dbReference type="Gene3D" id="2.40.100.10">
    <property type="entry name" value="Cyclophilin-like"/>
    <property type="match status" value="1"/>
</dbReference>
<feature type="domain" description="PPIase cyclophilin-type" evidence="2">
    <location>
        <begin position="52"/>
        <end position="213"/>
    </location>
</feature>
<organism evidence="3 4">
    <name type="scientific">Saccoglossus kowalevskii</name>
    <name type="common">Acorn worm</name>
    <dbReference type="NCBI Taxonomy" id="10224"/>
    <lineage>
        <taxon>Eukaryota</taxon>
        <taxon>Metazoa</taxon>
        <taxon>Hemichordata</taxon>
        <taxon>Enteropneusta</taxon>
        <taxon>Harrimaniidae</taxon>
        <taxon>Saccoglossus</taxon>
    </lineage>
</organism>
<dbReference type="RefSeq" id="XP_002739816.2">
    <property type="nucleotide sequence ID" value="XM_002739770.2"/>
</dbReference>
<protein>
    <recommendedName>
        <fullName evidence="1">Peptidyl-prolyl cis-trans isomerase</fullName>
        <shortName evidence="1">PPIase</shortName>
        <ecNumber evidence="1">5.2.1.8</ecNumber>
    </recommendedName>
</protein>
<keyword evidence="1" id="KW-0732">Signal</keyword>
<sequence>MRLRIPAGILFAMTCAIIPTQGGFQAYQKPQYLRKKTGRDTSRDLLVTKKAWFDIEVDGKPAGRIVIGLFCETVPVTCQNFAALARGNWRNDEKFGYKNTIIHRIVQDFVIQAGDITVGDGSGGKSIYGPYFMDENFYLSHNGPGWVSMANSGPDTNNSQFFITLNTARWLDGQHVVFGKVIEGMDVLYKLGDLQVTKYAFPKKTVRFSDTGVEHVEKPYVLELPAKKSPEPKKKSK</sequence>
<dbReference type="Pfam" id="PF00160">
    <property type="entry name" value="Pro_isomerase"/>
    <property type="match status" value="1"/>
</dbReference>
<accession>A0ABM0GXY7</accession>
<dbReference type="GeneID" id="100374495"/>
<evidence type="ECO:0000313" key="4">
    <source>
        <dbReference type="RefSeq" id="XP_002739816.2"/>
    </source>
</evidence>
<keyword evidence="1" id="KW-0413">Isomerase</keyword>
<evidence type="ECO:0000256" key="1">
    <source>
        <dbReference type="RuleBase" id="RU363019"/>
    </source>
</evidence>
<comment type="similarity">
    <text evidence="1">Belongs to the cyclophilin-type PPIase family.</text>
</comment>
<comment type="catalytic activity">
    <reaction evidence="1">
        <text>[protein]-peptidylproline (omega=180) = [protein]-peptidylproline (omega=0)</text>
        <dbReference type="Rhea" id="RHEA:16237"/>
        <dbReference type="Rhea" id="RHEA-COMP:10747"/>
        <dbReference type="Rhea" id="RHEA-COMP:10748"/>
        <dbReference type="ChEBI" id="CHEBI:83833"/>
        <dbReference type="ChEBI" id="CHEBI:83834"/>
        <dbReference type="EC" id="5.2.1.8"/>
    </reaction>
</comment>
<dbReference type="PRINTS" id="PR00153">
    <property type="entry name" value="CSAPPISMRASE"/>
</dbReference>
<dbReference type="PANTHER" id="PTHR11071">
    <property type="entry name" value="PEPTIDYL-PROLYL CIS-TRANS ISOMERASE"/>
    <property type="match status" value="1"/>
</dbReference>
<dbReference type="PROSITE" id="PS50072">
    <property type="entry name" value="CSA_PPIASE_2"/>
    <property type="match status" value="1"/>
</dbReference>
<dbReference type="EC" id="5.2.1.8" evidence="1"/>
<reference evidence="4" key="1">
    <citation type="submission" date="2025-08" db="UniProtKB">
        <authorList>
            <consortium name="RefSeq"/>
        </authorList>
    </citation>
    <scope>IDENTIFICATION</scope>
    <source>
        <tissue evidence="4">Testes</tissue>
    </source>
</reference>
<evidence type="ECO:0000313" key="3">
    <source>
        <dbReference type="Proteomes" id="UP000694865"/>
    </source>
</evidence>